<keyword evidence="2" id="KW-1185">Reference proteome</keyword>
<evidence type="ECO:0000313" key="1">
    <source>
        <dbReference type="EMBL" id="MDX5929424.1"/>
    </source>
</evidence>
<dbReference type="Proteomes" id="UP001279553">
    <property type="component" value="Unassembled WGS sequence"/>
</dbReference>
<dbReference type="AlphaFoldDB" id="A0AAW9DK84"/>
<proteinExistence type="predicted"/>
<gene>
    <name evidence="1" type="ORF">SIL87_01410</name>
</gene>
<comment type="caution">
    <text evidence="1">The sequence shown here is derived from an EMBL/GenBank/DDBJ whole genome shotgun (WGS) entry which is preliminary data.</text>
</comment>
<sequence>MRFYKESTQDILGKLETMRETLNNNDYALGIATIKANDFVAYTEDVLAALGKARNFYWTYRGSQNLVRSAYHANRPVAEVAAELLELRKQDIARQRKATRELNRRMGWA</sequence>
<evidence type="ECO:0000313" key="2">
    <source>
        <dbReference type="Proteomes" id="UP001279553"/>
    </source>
</evidence>
<accession>A0AAW9DK84</accession>
<name>A0AAW9DK84_ACIAO</name>
<organism evidence="1 2">
    <name type="scientific">Acidiphilium acidophilum</name>
    <name type="common">Thiobacillus acidophilus</name>
    <dbReference type="NCBI Taxonomy" id="76588"/>
    <lineage>
        <taxon>Bacteria</taxon>
        <taxon>Pseudomonadati</taxon>
        <taxon>Pseudomonadota</taxon>
        <taxon>Alphaproteobacteria</taxon>
        <taxon>Acetobacterales</taxon>
        <taxon>Acidocellaceae</taxon>
        <taxon>Acidiphilium</taxon>
    </lineage>
</organism>
<protein>
    <submittedName>
        <fullName evidence="1">Uncharacterized protein</fullName>
    </submittedName>
</protein>
<dbReference type="RefSeq" id="WP_319612499.1">
    <property type="nucleotide sequence ID" value="NZ_JAWXYB010000006.1"/>
</dbReference>
<reference evidence="1 2" key="1">
    <citation type="submission" date="2023-11" db="EMBL/GenBank/DDBJ databases">
        <title>MicrobeMod: A computational toolkit for identifying prokaryotic methylation and restriction-modification with nanopore sequencing.</title>
        <authorList>
            <person name="Crits-Christoph A."/>
            <person name="Kang S.C."/>
            <person name="Lee H."/>
            <person name="Ostrov N."/>
        </authorList>
    </citation>
    <scope>NUCLEOTIDE SEQUENCE [LARGE SCALE GENOMIC DNA]</scope>
    <source>
        <strain evidence="1 2">DSMZ 700</strain>
    </source>
</reference>
<dbReference type="EMBL" id="JAWXYB010000006">
    <property type="protein sequence ID" value="MDX5929424.1"/>
    <property type="molecule type" value="Genomic_DNA"/>
</dbReference>